<sequence length="324" mass="34769">MDIYSCELFAYRPEEKAWDPYQIHADAEKGVVYVGDHDFMKIHAFLFDGTYLGRVEETEGNLGAPSDFTIYEGAFPPLSTFELPDSDDFEAGTDISAPLTLKNHRNLPIGAEYPASPDIYSIEATVCLSISAYHPEHWQPAWGIRLILEALISFFPTPGEGAIGALDWRPEERAKLALKSRSWVCPECGPVEGLCLPLTDENRALKPSKYCEEIKALHVHTVAASPGKGAPPPSPAGAGGGEGAAASPPPGAPAPPSPLAEPLPPPAVPGPEPGPAAPSFWDSSDPVIQLVVLLCFLVWLISTRKLAALSMDVFEFGSSRSVQL</sequence>
<feature type="compositionally biased region" description="Pro residues" evidence="1">
    <location>
        <begin position="247"/>
        <end position="276"/>
    </location>
</feature>
<evidence type="ECO:0000313" key="3">
    <source>
        <dbReference type="Proteomes" id="UP001165060"/>
    </source>
</evidence>
<evidence type="ECO:0000256" key="1">
    <source>
        <dbReference type="SAM" id="MobiDB-lite"/>
    </source>
</evidence>
<proteinExistence type="predicted"/>
<dbReference type="SUPFAM" id="SSF54495">
    <property type="entry name" value="UBC-like"/>
    <property type="match status" value="1"/>
</dbReference>
<comment type="caution">
    <text evidence="2">The sequence shown here is derived from an EMBL/GenBank/DDBJ whole genome shotgun (WGS) entry which is preliminary data.</text>
</comment>
<feature type="region of interest" description="Disordered" evidence="1">
    <location>
        <begin position="224"/>
        <end position="278"/>
    </location>
</feature>
<dbReference type="EMBL" id="BRYB01006239">
    <property type="protein sequence ID" value="GMI52911.1"/>
    <property type="molecule type" value="Genomic_DNA"/>
</dbReference>
<protein>
    <submittedName>
        <fullName evidence="2">Uncharacterized protein</fullName>
    </submittedName>
</protein>
<accession>A0ABQ6NBZ8</accession>
<gene>
    <name evidence="2" type="ORF">TeGR_g3528</name>
</gene>
<dbReference type="Proteomes" id="UP001165060">
    <property type="component" value="Unassembled WGS sequence"/>
</dbReference>
<evidence type="ECO:0000313" key="2">
    <source>
        <dbReference type="EMBL" id="GMI52911.1"/>
    </source>
</evidence>
<name>A0ABQ6NBZ8_9STRA</name>
<reference evidence="2 3" key="1">
    <citation type="journal article" date="2023" name="Commun. Biol.">
        <title>Genome analysis of Parmales, the sister group of diatoms, reveals the evolutionary specialization of diatoms from phago-mixotrophs to photoautotrophs.</title>
        <authorList>
            <person name="Ban H."/>
            <person name="Sato S."/>
            <person name="Yoshikawa S."/>
            <person name="Yamada K."/>
            <person name="Nakamura Y."/>
            <person name="Ichinomiya M."/>
            <person name="Sato N."/>
            <person name="Blanc-Mathieu R."/>
            <person name="Endo H."/>
            <person name="Kuwata A."/>
            <person name="Ogata H."/>
        </authorList>
    </citation>
    <scope>NUCLEOTIDE SEQUENCE [LARGE SCALE GENOMIC DNA]</scope>
</reference>
<keyword evidence="3" id="KW-1185">Reference proteome</keyword>
<dbReference type="InterPro" id="IPR016135">
    <property type="entry name" value="UBQ-conjugating_enzyme/RWD"/>
</dbReference>
<organism evidence="2 3">
    <name type="scientific">Tetraparma gracilis</name>
    <dbReference type="NCBI Taxonomy" id="2962635"/>
    <lineage>
        <taxon>Eukaryota</taxon>
        <taxon>Sar</taxon>
        <taxon>Stramenopiles</taxon>
        <taxon>Ochrophyta</taxon>
        <taxon>Bolidophyceae</taxon>
        <taxon>Parmales</taxon>
        <taxon>Triparmaceae</taxon>
        <taxon>Tetraparma</taxon>
    </lineage>
</organism>
<dbReference type="Gene3D" id="3.10.110.10">
    <property type="entry name" value="Ubiquitin Conjugating Enzyme"/>
    <property type="match status" value="1"/>
</dbReference>